<dbReference type="InterPro" id="IPR002182">
    <property type="entry name" value="NB-ARC"/>
</dbReference>
<dbReference type="EMBL" id="JACVHF010000027">
    <property type="protein sequence ID" value="MBC9786170.1"/>
    <property type="molecule type" value="Genomic_DNA"/>
</dbReference>
<sequence>MLIRVQPCELQGIFASRAYIDLVGLKETHAKNKLLGDIQTGRTKPEQKPLFPGSSPIHQKPRFPGSLPDIHNIPHARNINFTGRNTCLNTIHKALASGEPFALTQAITGLGGIGKTQMALEYAYRYAGDYDIIWWLRAEQSALLAEDYAKLALQLKLIKQAPDEALDTPLAVEAARSYLEQNERWLLIFDNAQENETIEDLYLPRGGGGHILITSRNPNWGGLAHTLPIQTWERKESIAFLRKRTGQIDDANQDQLAHELGDLPLSLEQAAAYANKMKISLNEYHELWKSHCREMLEQETPAFYHKVVATTWYIAYEQICETPAADLLNLLSFFSPDSIPEQLIRAGSYENVSEALTKAVANNLKWNDAVWPLLQYSMVERKEKNFSVHRLVQAVLGKSRQKK</sequence>
<evidence type="ECO:0000259" key="2">
    <source>
        <dbReference type="Pfam" id="PF00931"/>
    </source>
</evidence>
<gene>
    <name evidence="4" type="ORF">H1S01_17025</name>
</gene>
<dbReference type="PANTHER" id="PTHR35205:SF1">
    <property type="entry name" value="ZU5 DOMAIN-CONTAINING PROTEIN"/>
    <property type="match status" value="1"/>
</dbReference>
<comment type="caution">
    <text evidence="4">The sequence shown here is derived from an EMBL/GenBank/DDBJ whole genome shotgun (WGS) entry which is preliminary data.</text>
</comment>
<organism evidence="4 5">
    <name type="scientific">Heliobacterium chlorum</name>
    <dbReference type="NCBI Taxonomy" id="2698"/>
    <lineage>
        <taxon>Bacteria</taxon>
        <taxon>Bacillati</taxon>
        <taxon>Bacillota</taxon>
        <taxon>Clostridia</taxon>
        <taxon>Eubacteriales</taxon>
        <taxon>Heliobacteriaceae</taxon>
        <taxon>Heliobacterium</taxon>
    </lineage>
</organism>
<evidence type="ECO:0000313" key="4">
    <source>
        <dbReference type="EMBL" id="MBC9786170.1"/>
    </source>
</evidence>
<evidence type="ECO:0000256" key="1">
    <source>
        <dbReference type="SAM" id="MobiDB-lite"/>
    </source>
</evidence>
<feature type="domain" description="DUF7779" evidence="3">
    <location>
        <begin position="321"/>
        <end position="396"/>
    </location>
</feature>
<dbReference type="InterPro" id="IPR056681">
    <property type="entry name" value="DUF7779"/>
</dbReference>
<dbReference type="Proteomes" id="UP000617402">
    <property type="component" value="Unassembled WGS sequence"/>
</dbReference>
<proteinExistence type="predicted"/>
<evidence type="ECO:0000259" key="3">
    <source>
        <dbReference type="Pfam" id="PF25000"/>
    </source>
</evidence>
<dbReference type="Gene3D" id="3.40.50.300">
    <property type="entry name" value="P-loop containing nucleotide triphosphate hydrolases"/>
    <property type="match status" value="1"/>
</dbReference>
<dbReference type="Pfam" id="PF00931">
    <property type="entry name" value="NB-ARC"/>
    <property type="match status" value="1"/>
</dbReference>
<name>A0ABR7T5W5_HELCL</name>
<dbReference type="InterPro" id="IPR027417">
    <property type="entry name" value="P-loop_NTPase"/>
</dbReference>
<protein>
    <recommendedName>
        <fullName evidence="6">NB-ARC domain-containing protein</fullName>
    </recommendedName>
</protein>
<keyword evidence="5" id="KW-1185">Reference proteome</keyword>
<dbReference type="NCBIfam" id="NF040586">
    <property type="entry name" value="FxSxx_TPR"/>
    <property type="match status" value="1"/>
</dbReference>
<accession>A0ABR7T5W5</accession>
<evidence type="ECO:0000313" key="5">
    <source>
        <dbReference type="Proteomes" id="UP000617402"/>
    </source>
</evidence>
<feature type="domain" description="NB-ARC" evidence="2">
    <location>
        <begin position="87"/>
        <end position="220"/>
    </location>
</feature>
<feature type="region of interest" description="Disordered" evidence="1">
    <location>
        <begin position="38"/>
        <end position="57"/>
    </location>
</feature>
<dbReference type="PANTHER" id="PTHR35205">
    <property type="entry name" value="NB-ARC AND TPR DOMAIN PROTEIN"/>
    <property type="match status" value="1"/>
</dbReference>
<reference evidence="4 5" key="1">
    <citation type="submission" date="2020-07" db="EMBL/GenBank/DDBJ databases">
        <title>Draft whole-genome sequence of Heliobacterium chlorum DSM 3682, type strain.</title>
        <authorList>
            <person name="Kyndt J.A."/>
            <person name="Meyer T.E."/>
            <person name="Imhoff J.F."/>
        </authorList>
    </citation>
    <scope>NUCLEOTIDE SEQUENCE [LARGE SCALE GENOMIC DNA]</scope>
    <source>
        <strain evidence="4 5">DSM 3682</strain>
    </source>
</reference>
<dbReference type="Pfam" id="PF25000">
    <property type="entry name" value="DUF7779"/>
    <property type="match status" value="1"/>
</dbReference>
<evidence type="ECO:0008006" key="6">
    <source>
        <dbReference type="Google" id="ProtNLM"/>
    </source>
</evidence>
<dbReference type="RefSeq" id="WP_188041596.1">
    <property type="nucleotide sequence ID" value="NZ_JACVHF010000027.1"/>
</dbReference>
<dbReference type="SUPFAM" id="SSF52540">
    <property type="entry name" value="P-loop containing nucleoside triphosphate hydrolases"/>
    <property type="match status" value="1"/>
</dbReference>